<evidence type="ECO:0000313" key="10">
    <source>
        <dbReference type="Proteomes" id="UP000192907"/>
    </source>
</evidence>
<keyword evidence="5 9" id="KW-0418">Kinase</keyword>
<keyword evidence="10" id="KW-1185">Reference proteome</keyword>
<keyword evidence="7" id="KW-1133">Transmembrane helix</keyword>
<dbReference type="InterPro" id="IPR050980">
    <property type="entry name" value="2C_sensor_his_kinase"/>
</dbReference>
<dbReference type="GO" id="GO:0000155">
    <property type="term" value="F:phosphorelay sensor kinase activity"/>
    <property type="evidence" value="ECO:0007669"/>
    <property type="project" value="InterPro"/>
</dbReference>
<dbReference type="InterPro" id="IPR003594">
    <property type="entry name" value="HATPase_dom"/>
</dbReference>
<keyword evidence="6" id="KW-0067">ATP-binding</keyword>
<evidence type="ECO:0000256" key="3">
    <source>
        <dbReference type="ARBA" id="ARBA00022679"/>
    </source>
</evidence>
<dbReference type="SUPFAM" id="SSF55874">
    <property type="entry name" value="ATPase domain of HSP90 chaperone/DNA topoisomerase II/histidine kinase"/>
    <property type="match status" value="1"/>
</dbReference>
<keyword evidence="4" id="KW-0547">Nucleotide-binding</keyword>
<dbReference type="SMART" id="SM00387">
    <property type="entry name" value="HATPase_c"/>
    <property type="match status" value="1"/>
</dbReference>
<keyword evidence="3" id="KW-0808">Transferase</keyword>
<name>A0A1Y6BBR5_9BACT</name>
<comment type="catalytic activity">
    <reaction evidence="1">
        <text>ATP + protein L-histidine = ADP + protein N-phospho-L-histidine.</text>
        <dbReference type="EC" id="2.7.13.3"/>
    </reaction>
</comment>
<dbReference type="GO" id="GO:0005524">
    <property type="term" value="F:ATP binding"/>
    <property type="evidence" value="ECO:0007669"/>
    <property type="project" value="UniProtKB-KW"/>
</dbReference>
<dbReference type="PROSITE" id="PS50109">
    <property type="entry name" value="HIS_KIN"/>
    <property type="match status" value="1"/>
</dbReference>
<evidence type="ECO:0000256" key="6">
    <source>
        <dbReference type="ARBA" id="ARBA00022840"/>
    </source>
</evidence>
<dbReference type="InterPro" id="IPR036097">
    <property type="entry name" value="HisK_dim/P_sf"/>
</dbReference>
<reference evidence="10" key="1">
    <citation type="submission" date="2017-04" db="EMBL/GenBank/DDBJ databases">
        <authorList>
            <person name="Varghese N."/>
            <person name="Submissions S."/>
        </authorList>
    </citation>
    <scope>NUCLEOTIDE SEQUENCE [LARGE SCALE GENOMIC DNA]</scope>
    <source>
        <strain evidence="10">RKEM611</strain>
    </source>
</reference>
<protein>
    <recommendedName>
        <fullName evidence="2">histidine kinase</fullName>
        <ecNumber evidence="2">2.7.13.3</ecNumber>
    </recommendedName>
</protein>
<keyword evidence="7" id="KW-0472">Membrane</keyword>
<dbReference type="PANTHER" id="PTHR44936:SF10">
    <property type="entry name" value="SENSOR PROTEIN RSTB"/>
    <property type="match status" value="1"/>
</dbReference>
<dbReference type="EMBL" id="FWZT01000003">
    <property type="protein sequence ID" value="SME99687.1"/>
    <property type="molecule type" value="Genomic_DNA"/>
</dbReference>
<feature type="domain" description="Histidine kinase" evidence="8">
    <location>
        <begin position="239"/>
        <end position="447"/>
    </location>
</feature>
<dbReference type="EC" id="2.7.13.3" evidence="2"/>
<dbReference type="OrthoDB" id="5288483at2"/>
<keyword evidence="7" id="KW-0812">Transmembrane</keyword>
<evidence type="ECO:0000256" key="4">
    <source>
        <dbReference type="ARBA" id="ARBA00022741"/>
    </source>
</evidence>
<evidence type="ECO:0000256" key="2">
    <source>
        <dbReference type="ARBA" id="ARBA00012438"/>
    </source>
</evidence>
<dbReference type="STRING" id="1513793.SAMN06296036_10320"/>
<sequence>MTLAKMGLPVGSAEVEDDAERSLRLKRWLEQLKNPGEDIDLLQWFTRLRWLVSILQFISLIPALLLGFVDQSNILWYIFVMGLVPLYNVIFNYIYRKDSPWDFHPRQLVLVGLYFDLIQLSTLLAMTGGWNNPFSSLIFIYATLASMALRSQHSMIYGSVLIVDIVLLQKVFRRDIPNAVPWTQPFVDMVVESVVGVSLMMICGSLITKLFQQGEQVEHLKRARLRMDRLRAIGAISSGVCHQLATPLNNIGIRFDRIKRDYEGTDDDLIDNIESIQVSLKKAQSALKKLADIQVDPEKTVLETVDFGKLIDETADSWLRSENNGRIRIRSHDFPTYMVALPVGAVTQVVLDLLDNAAEAMDDKCGCVRLSLSHDDKYITFSIDDEGPGFPPEVLEYFGEPFNSQKVGGSGLGIYHAQLISQLLGGRLDVENLDKGARISFRISRKNYGR</sequence>
<dbReference type="InterPro" id="IPR036890">
    <property type="entry name" value="HATPase_C_sf"/>
</dbReference>
<dbReference type="Gene3D" id="1.10.287.130">
    <property type="match status" value="1"/>
</dbReference>
<dbReference type="RefSeq" id="WP_132316345.1">
    <property type="nucleotide sequence ID" value="NZ_FWZT01000003.1"/>
</dbReference>
<gene>
    <name evidence="9" type="ORF">SAMN06296036_10320</name>
</gene>
<feature type="transmembrane region" description="Helical" evidence="7">
    <location>
        <begin position="74"/>
        <end position="95"/>
    </location>
</feature>
<evidence type="ECO:0000256" key="5">
    <source>
        <dbReference type="ARBA" id="ARBA00022777"/>
    </source>
</evidence>
<evidence type="ECO:0000313" key="9">
    <source>
        <dbReference type="EMBL" id="SME99687.1"/>
    </source>
</evidence>
<proteinExistence type="predicted"/>
<feature type="transmembrane region" description="Helical" evidence="7">
    <location>
        <begin position="107"/>
        <end position="126"/>
    </location>
</feature>
<dbReference type="SUPFAM" id="SSF47384">
    <property type="entry name" value="Homodimeric domain of signal transducing histidine kinase"/>
    <property type="match status" value="1"/>
</dbReference>
<dbReference type="PANTHER" id="PTHR44936">
    <property type="entry name" value="SENSOR PROTEIN CREC"/>
    <property type="match status" value="1"/>
</dbReference>
<accession>A0A1Y6BBR5</accession>
<evidence type="ECO:0000259" key="8">
    <source>
        <dbReference type="PROSITE" id="PS50109"/>
    </source>
</evidence>
<dbReference type="Pfam" id="PF02518">
    <property type="entry name" value="HATPase_c"/>
    <property type="match status" value="1"/>
</dbReference>
<dbReference type="Gene3D" id="3.30.565.10">
    <property type="entry name" value="Histidine kinase-like ATPase, C-terminal domain"/>
    <property type="match status" value="1"/>
</dbReference>
<dbReference type="InterPro" id="IPR005467">
    <property type="entry name" value="His_kinase_dom"/>
</dbReference>
<feature type="transmembrane region" description="Helical" evidence="7">
    <location>
        <begin position="50"/>
        <end position="68"/>
    </location>
</feature>
<evidence type="ECO:0000256" key="7">
    <source>
        <dbReference type="SAM" id="Phobius"/>
    </source>
</evidence>
<evidence type="ECO:0000256" key="1">
    <source>
        <dbReference type="ARBA" id="ARBA00000085"/>
    </source>
</evidence>
<dbReference type="AlphaFoldDB" id="A0A1Y6BBR5"/>
<dbReference type="Proteomes" id="UP000192907">
    <property type="component" value="Unassembled WGS sequence"/>
</dbReference>
<organism evidence="9 10">
    <name type="scientific">Pseudobacteriovorax antillogorgiicola</name>
    <dbReference type="NCBI Taxonomy" id="1513793"/>
    <lineage>
        <taxon>Bacteria</taxon>
        <taxon>Pseudomonadati</taxon>
        <taxon>Bdellovibrionota</taxon>
        <taxon>Oligoflexia</taxon>
        <taxon>Oligoflexales</taxon>
        <taxon>Pseudobacteriovoracaceae</taxon>
        <taxon>Pseudobacteriovorax</taxon>
    </lineage>
</organism>